<evidence type="ECO:0000256" key="1">
    <source>
        <dbReference type="ARBA" id="ARBA00004429"/>
    </source>
</evidence>
<dbReference type="GO" id="GO:0022857">
    <property type="term" value="F:transmembrane transporter activity"/>
    <property type="evidence" value="ECO:0007669"/>
    <property type="project" value="TreeGrafter"/>
</dbReference>
<dbReference type="PANTHER" id="PTHR35011:SF10">
    <property type="entry name" value="TRAP TRANSPORTER SMALL PERMEASE PROTEIN"/>
    <property type="match status" value="1"/>
</dbReference>
<organism evidence="11 12">
    <name type="scientific">Maridesulfovibrio ferrireducens</name>
    <dbReference type="NCBI Taxonomy" id="246191"/>
    <lineage>
        <taxon>Bacteria</taxon>
        <taxon>Pseudomonadati</taxon>
        <taxon>Thermodesulfobacteriota</taxon>
        <taxon>Desulfovibrionia</taxon>
        <taxon>Desulfovibrionales</taxon>
        <taxon>Desulfovibrionaceae</taxon>
        <taxon>Maridesulfovibrio</taxon>
    </lineage>
</organism>
<proteinExistence type="inferred from homology"/>
<dbReference type="GO" id="GO:0015740">
    <property type="term" value="P:C4-dicarboxylate transport"/>
    <property type="evidence" value="ECO:0007669"/>
    <property type="project" value="TreeGrafter"/>
</dbReference>
<evidence type="ECO:0000256" key="5">
    <source>
        <dbReference type="ARBA" id="ARBA00022692"/>
    </source>
</evidence>
<evidence type="ECO:0000259" key="10">
    <source>
        <dbReference type="Pfam" id="PF04290"/>
    </source>
</evidence>
<evidence type="ECO:0000256" key="8">
    <source>
        <dbReference type="ARBA" id="ARBA00038436"/>
    </source>
</evidence>
<reference evidence="12" key="1">
    <citation type="submission" date="2016-10" db="EMBL/GenBank/DDBJ databases">
        <authorList>
            <person name="Varghese N."/>
            <person name="Submissions S."/>
        </authorList>
    </citation>
    <scope>NUCLEOTIDE SEQUENCE [LARGE SCALE GENOMIC DNA]</scope>
    <source>
        <strain evidence="12">DSM 16995</strain>
    </source>
</reference>
<sequence length="162" mass="17590">MSELKISTFVNKLEGVLKNIAAFCLISMALLTGADIISRGAFGSPIFGVEEIVAVLAVLTIGLALGYTHSQKSNIGVEFLVSKFNKKLRHNIRCGTNITSAILFGVVTWRLVLYAQSLKAAGEVTMTLELPTYMIIYALSFGFACFTLTLLKEVAEHLLGEK</sequence>
<feature type="transmembrane region" description="Helical" evidence="9">
    <location>
        <begin position="132"/>
        <end position="151"/>
    </location>
</feature>
<comment type="subcellular location">
    <subcellularLocation>
        <location evidence="1">Cell inner membrane</location>
        <topology evidence="1">Multi-pass membrane protein</topology>
    </subcellularLocation>
</comment>
<dbReference type="Pfam" id="PF04290">
    <property type="entry name" value="DctQ"/>
    <property type="match status" value="1"/>
</dbReference>
<evidence type="ECO:0000256" key="9">
    <source>
        <dbReference type="SAM" id="Phobius"/>
    </source>
</evidence>
<feature type="transmembrane region" description="Helical" evidence="9">
    <location>
        <begin position="91"/>
        <end position="112"/>
    </location>
</feature>
<feature type="transmembrane region" description="Helical" evidence="9">
    <location>
        <begin position="20"/>
        <end position="40"/>
    </location>
</feature>
<keyword evidence="3" id="KW-1003">Cell membrane</keyword>
<evidence type="ECO:0000313" key="11">
    <source>
        <dbReference type="EMBL" id="SDL04014.1"/>
    </source>
</evidence>
<dbReference type="GO" id="GO:0005886">
    <property type="term" value="C:plasma membrane"/>
    <property type="evidence" value="ECO:0007669"/>
    <property type="project" value="UniProtKB-SubCell"/>
</dbReference>
<keyword evidence="4" id="KW-0997">Cell inner membrane</keyword>
<feature type="transmembrane region" description="Helical" evidence="9">
    <location>
        <begin position="52"/>
        <end position="70"/>
    </location>
</feature>
<dbReference type="PANTHER" id="PTHR35011">
    <property type="entry name" value="2,3-DIKETO-L-GULONATE TRAP TRANSPORTER SMALL PERMEASE PROTEIN YIAM"/>
    <property type="match status" value="1"/>
</dbReference>
<keyword evidence="12" id="KW-1185">Reference proteome</keyword>
<dbReference type="RefSeq" id="WP_244512238.1">
    <property type="nucleotide sequence ID" value="NZ_FNGA01000003.1"/>
</dbReference>
<protein>
    <submittedName>
        <fullName evidence="11">TRAP-type C4-dicarboxylate transport system, small permease component</fullName>
    </submittedName>
</protein>
<keyword evidence="2" id="KW-0813">Transport</keyword>
<dbReference type="Proteomes" id="UP000199053">
    <property type="component" value="Unassembled WGS sequence"/>
</dbReference>
<evidence type="ECO:0000313" key="12">
    <source>
        <dbReference type="Proteomes" id="UP000199053"/>
    </source>
</evidence>
<evidence type="ECO:0000256" key="6">
    <source>
        <dbReference type="ARBA" id="ARBA00022989"/>
    </source>
</evidence>
<dbReference type="InterPro" id="IPR007387">
    <property type="entry name" value="TRAP_DctQ"/>
</dbReference>
<evidence type="ECO:0000256" key="4">
    <source>
        <dbReference type="ARBA" id="ARBA00022519"/>
    </source>
</evidence>
<accession>A0A1G9GTS4</accession>
<keyword evidence="6 9" id="KW-1133">Transmembrane helix</keyword>
<comment type="similarity">
    <text evidence="8">Belongs to the TRAP transporter small permease family.</text>
</comment>
<evidence type="ECO:0000256" key="3">
    <source>
        <dbReference type="ARBA" id="ARBA00022475"/>
    </source>
</evidence>
<keyword evidence="5 9" id="KW-0812">Transmembrane</keyword>
<gene>
    <name evidence="11" type="ORF">SAMN05660337_1870</name>
</gene>
<evidence type="ECO:0000256" key="7">
    <source>
        <dbReference type="ARBA" id="ARBA00023136"/>
    </source>
</evidence>
<dbReference type="EMBL" id="FNGA01000003">
    <property type="protein sequence ID" value="SDL04014.1"/>
    <property type="molecule type" value="Genomic_DNA"/>
</dbReference>
<dbReference type="InterPro" id="IPR055348">
    <property type="entry name" value="DctQ"/>
</dbReference>
<evidence type="ECO:0000256" key="2">
    <source>
        <dbReference type="ARBA" id="ARBA00022448"/>
    </source>
</evidence>
<dbReference type="STRING" id="246191.SAMN05660337_1870"/>
<dbReference type="AlphaFoldDB" id="A0A1G9GTS4"/>
<name>A0A1G9GTS4_9BACT</name>
<keyword evidence="7 9" id="KW-0472">Membrane</keyword>
<feature type="domain" description="Tripartite ATP-independent periplasmic transporters DctQ component" evidence="10">
    <location>
        <begin position="28"/>
        <end position="158"/>
    </location>
</feature>